<protein>
    <submittedName>
        <fullName evidence="1">Uncharacterized protein</fullName>
    </submittedName>
</protein>
<evidence type="ECO:0000313" key="2">
    <source>
        <dbReference type="Proteomes" id="UP001152173"/>
    </source>
</evidence>
<keyword evidence="2" id="KW-1185">Reference proteome</keyword>
<organism evidence="1 2">
    <name type="scientific">Paenisporosarcina quisquiliarum</name>
    <dbReference type="NCBI Taxonomy" id="365346"/>
    <lineage>
        <taxon>Bacteria</taxon>
        <taxon>Bacillati</taxon>
        <taxon>Bacillota</taxon>
        <taxon>Bacilli</taxon>
        <taxon>Bacillales</taxon>
        <taxon>Caryophanaceae</taxon>
        <taxon>Paenisporosarcina</taxon>
    </lineage>
</organism>
<dbReference type="EMBL" id="JAMKBJ010000002">
    <property type="protein sequence ID" value="MCZ8536046.1"/>
    <property type="molecule type" value="Genomic_DNA"/>
</dbReference>
<dbReference type="RefSeq" id="WP_269925159.1">
    <property type="nucleotide sequence ID" value="NZ_JAMKBJ010000002.1"/>
</dbReference>
<gene>
    <name evidence="1" type="ORF">M9R32_02420</name>
</gene>
<proteinExistence type="predicted"/>
<accession>A0A9X3LFL5</accession>
<dbReference type="Proteomes" id="UP001152173">
    <property type="component" value="Unassembled WGS sequence"/>
</dbReference>
<reference evidence="1" key="1">
    <citation type="submission" date="2022-05" db="EMBL/GenBank/DDBJ databases">
        <authorList>
            <person name="Colautti A."/>
            <person name="Iacumin L."/>
        </authorList>
    </citation>
    <scope>NUCLEOTIDE SEQUENCE</scope>
    <source>
        <strain evidence="1">SK 55</strain>
    </source>
</reference>
<dbReference type="AlphaFoldDB" id="A0A9X3LFL5"/>
<sequence length="79" mass="9028">MDIWELVQAIKDKPDEEIAKMTSILPVTLTPAEVKQVRPIFEKASLQWLIFGPPEHVHKQIQTVLGKTRTKKLLAHFGL</sequence>
<evidence type="ECO:0000313" key="1">
    <source>
        <dbReference type="EMBL" id="MCZ8536046.1"/>
    </source>
</evidence>
<name>A0A9X3LFL5_9BACL</name>
<comment type="caution">
    <text evidence="1">The sequence shown here is derived from an EMBL/GenBank/DDBJ whole genome shotgun (WGS) entry which is preliminary data.</text>
</comment>